<evidence type="ECO:0000256" key="6">
    <source>
        <dbReference type="SAM" id="SignalP"/>
    </source>
</evidence>
<dbReference type="InterPro" id="IPR033985">
    <property type="entry name" value="SusD-like_N"/>
</dbReference>
<dbReference type="InterPro" id="IPR011990">
    <property type="entry name" value="TPR-like_helical_dom_sf"/>
</dbReference>
<evidence type="ECO:0000313" key="10">
    <source>
        <dbReference type="Proteomes" id="UP001597510"/>
    </source>
</evidence>
<name>A0ABW5J2B4_9BACT</name>
<feature type="chain" id="PRO_5047384162" evidence="6">
    <location>
        <begin position="27"/>
        <end position="493"/>
    </location>
</feature>
<evidence type="ECO:0000259" key="7">
    <source>
        <dbReference type="Pfam" id="PF07980"/>
    </source>
</evidence>
<evidence type="ECO:0000256" key="2">
    <source>
        <dbReference type="ARBA" id="ARBA00006275"/>
    </source>
</evidence>
<evidence type="ECO:0000256" key="3">
    <source>
        <dbReference type="ARBA" id="ARBA00022729"/>
    </source>
</evidence>
<dbReference type="Gene3D" id="1.25.40.390">
    <property type="match status" value="1"/>
</dbReference>
<feature type="domain" description="SusD-like N-terminal" evidence="8">
    <location>
        <begin position="89"/>
        <end position="213"/>
    </location>
</feature>
<dbReference type="PROSITE" id="PS51257">
    <property type="entry name" value="PROKAR_LIPOPROTEIN"/>
    <property type="match status" value="1"/>
</dbReference>
<reference evidence="10" key="1">
    <citation type="journal article" date="2019" name="Int. J. Syst. Evol. Microbiol.">
        <title>The Global Catalogue of Microorganisms (GCM) 10K type strain sequencing project: providing services to taxonomists for standard genome sequencing and annotation.</title>
        <authorList>
            <consortium name="The Broad Institute Genomics Platform"/>
            <consortium name="The Broad Institute Genome Sequencing Center for Infectious Disease"/>
            <person name="Wu L."/>
            <person name="Ma J."/>
        </authorList>
    </citation>
    <scope>NUCLEOTIDE SEQUENCE [LARGE SCALE GENOMIC DNA]</scope>
    <source>
        <strain evidence="10">KCTC 52344</strain>
    </source>
</reference>
<feature type="signal peptide" evidence="6">
    <location>
        <begin position="1"/>
        <end position="26"/>
    </location>
</feature>
<dbReference type="Pfam" id="PF07980">
    <property type="entry name" value="SusD_RagB"/>
    <property type="match status" value="1"/>
</dbReference>
<dbReference type="RefSeq" id="WP_340235566.1">
    <property type="nucleotide sequence ID" value="NZ_JBBEWC010000004.1"/>
</dbReference>
<organism evidence="9 10">
    <name type="scientific">Emticicia soli</name>
    <dbReference type="NCBI Taxonomy" id="2027878"/>
    <lineage>
        <taxon>Bacteria</taxon>
        <taxon>Pseudomonadati</taxon>
        <taxon>Bacteroidota</taxon>
        <taxon>Cytophagia</taxon>
        <taxon>Cytophagales</taxon>
        <taxon>Leadbetterellaceae</taxon>
        <taxon>Emticicia</taxon>
    </lineage>
</organism>
<feature type="domain" description="RagB/SusD" evidence="7">
    <location>
        <begin position="259"/>
        <end position="493"/>
    </location>
</feature>
<evidence type="ECO:0000256" key="1">
    <source>
        <dbReference type="ARBA" id="ARBA00004442"/>
    </source>
</evidence>
<comment type="similarity">
    <text evidence="2">Belongs to the SusD family.</text>
</comment>
<keyword evidence="4" id="KW-0472">Membrane</keyword>
<dbReference type="Proteomes" id="UP001597510">
    <property type="component" value="Unassembled WGS sequence"/>
</dbReference>
<keyword evidence="3 6" id="KW-0732">Signal</keyword>
<gene>
    <name evidence="9" type="ORF">ACFSR2_04615</name>
</gene>
<proteinExistence type="inferred from homology"/>
<comment type="subcellular location">
    <subcellularLocation>
        <location evidence="1">Cell outer membrane</location>
    </subcellularLocation>
</comment>
<dbReference type="Pfam" id="PF14322">
    <property type="entry name" value="SusD-like_3"/>
    <property type="match status" value="1"/>
</dbReference>
<keyword evidence="5" id="KW-0998">Cell outer membrane</keyword>
<evidence type="ECO:0000256" key="4">
    <source>
        <dbReference type="ARBA" id="ARBA00023136"/>
    </source>
</evidence>
<keyword evidence="10" id="KW-1185">Reference proteome</keyword>
<accession>A0ABW5J2B4</accession>
<dbReference type="SUPFAM" id="SSF48452">
    <property type="entry name" value="TPR-like"/>
    <property type="match status" value="1"/>
</dbReference>
<dbReference type="EMBL" id="JBHULC010000004">
    <property type="protein sequence ID" value="MFD2520154.1"/>
    <property type="molecule type" value="Genomic_DNA"/>
</dbReference>
<evidence type="ECO:0000259" key="8">
    <source>
        <dbReference type="Pfam" id="PF14322"/>
    </source>
</evidence>
<dbReference type="InterPro" id="IPR012944">
    <property type="entry name" value="SusD_RagB_dom"/>
</dbReference>
<protein>
    <submittedName>
        <fullName evidence="9">RagB/SusD family nutrient uptake outer membrane protein</fullName>
    </submittedName>
</protein>
<evidence type="ECO:0000313" key="9">
    <source>
        <dbReference type="EMBL" id="MFD2520154.1"/>
    </source>
</evidence>
<sequence length="493" mass="55416">MKRKNIIKVLSVSALSLGLISMQSCTDLTEPVYGSIIDDGNFPQTDAQIAAVLGPAYGSLRGMTDNWFNPSEATSDELIVPTRGGDWYDNGDWLAYSRHTWTPQHGPINGVWGFIFGNISQVNQLMVTVKDNQKAVDELRAIRAFNYFMAIDLFGNVPIVKDGSSDAGTKSRAEVYAFIESELLAVIPNLSADKVYSRMTQDVANMLLAKLYLNAAVYKGSPEWQKAYDTIDKVIKSKNAYGLTATTLENFIVQNQNSTENIWTIPYDSFKAGGMNFQMRTLHYANQRTYNLGNAPWNGFCTLAEFYNSFDSKDARIKMWLTGQQFAADGTPLKDAKDQPLAFITDFNKDQMTDADPEFQVAGARSQKYEIQRNNPNGDQSNDFVVFRLADAIMMRGEAAFRLGKTAEALADINTIRARSGVPALTTLTAEQILAERGREFAWEGWRRNDMIRFDAFTKERKFMKNLDKRRELFPIPQPRIDANPALKQNPGY</sequence>
<evidence type="ECO:0000256" key="5">
    <source>
        <dbReference type="ARBA" id="ARBA00023237"/>
    </source>
</evidence>
<dbReference type="CDD" id="cd08977">
    <property type="entry name" value="SusD"/>
    <property type="match status" value="1"/>
</dbReference>
<comment type="caution">
    <text evidence="9">The sequence shown here is derived from an EMBL/GenBank/DDBJ whole genome shotgun (WGS) entry which is preliminary data.</text>
</comment>